<keyword evidence="1" id="KW-0812">Transmembrane</keyword>
<protein>
    <submittedName>
        <fullName evidence="2">ABC transporter permease</fullName>
    </submittedName>
</protein>
<keyword evidence="1" id="KW-1133">Transmembrane helix</keyword>
<dbReference type="EMBL" id="DXBR01000076">
    <property type="protein sequence ID" value="HIZ39961.1"/>
    <property type="molecule type" value="Genomic_DNA"/>
</dbReference>
<feature type="transmembrane region" description="Helical" evidence="1">
    <location>
        <begin position="224"/>
        <end position="242"/>
    </location>
</feature>
<evidence type="ECO:0000256" key="1">
    <source>
        <dbReference type="SAM" id="Phobius"/>
    </source>
</evidence>
<accession>A0A9D2EMB7</accession>
<proteinExistence type="predicted"/>
<dbReference type="Proteomes" id="UP000824049">
    <property type="component" value="Unassembled WGS sequence"/>
</dbReference>
<feature type="transmembrane region" description="Helical" evidence="1">
    <location>
        <begin position="326"/>
        <end position="352"/>
    </location>
</feature>
<feature type="transmembrane region" description="Helical" evidence="1">
    <location>
        <begin position="254"/>
        <end position="278"/>
    </location>
</feature>
<reference evidence="2" key="2">
    <citation type="submission" date="2021-04" db="EMBL/GenBank/DDBJ databases">
        <authorList>
            <person name="Gilroy R."/>
        </authorList>
    </citation>
    <scope>NUCLEOTIDE SEQUENCE</scope>
    <source>
        <strain evidence="2">CHK179-28034</strain>
    </source>
</reference>
<comment type="caution">
    <text evidence="2">The sequence shown here is derived from an EMBL/GenBank/DDBJ whole genome shotgun (WGS) entry which is preliminary data.</text>
</comment>
<gene>
    <name evidence="2" type="ORF">H9968_08570</name>
</gene>
<organism evidence="2 3">
    <name type="scientific">Candidatus Anaerobutyricum stercoris</name>
    <dbReference type="NCBI Taxonomy" id="2838457"/>
    <lineage>
        <taxon>Bacteria</taxon>
        <taxon>Bacillati</taxon>
        <taxon>Bacillota</taxon>
        <taxon>Clostridia</taxon>
        <taxon>Lachnospirales</taxon>
        <taxon>Lachnospiraceae</taxon>
        <taxon>Anaerobutyricum</taxon>
    </lineage>
</organism>
<evidence type="ECO:0000313" key="3">
    <source>
        <dbReference type="Proteomes" id="UP000824049"/>
    </source>
</evidence>
<name>A0A9D2EMB7_9FIRM</name>
<keyword evidence="1" id="KW-0472">Membrane</keyword>
<sequence>MFMTALSIVLFILARIAADGLSPTADAEILLAGDTVTGDAAEEMRMLEKQQDSPLLFTLWEEEKDALVENTAWDRQENVSALLLNGDSDLLFDGPVLKKDDTGGCLIDALTAETLFGSRNVVNSELQYNGETFTIRGILPEDTPILVVQEAVFDHDSAGNGVSFENGVAGGGSSAVAFHHISLRFPSEGSNGKKQQGSSSQIEEFMVRHGITGEISRQKGISDLAAAFSFLLPVVLWSSLLGQTFSLMRKNRRYPVRVLLAALLLLCLVWLFFFLTGIHPQIPEDMIPTRWSDFSFWSRWAEKQTEDFTTFLSGEKSPMALHRLRLMGTAAAAGSGAVICYFFSSLRCALFFKITEKSTKNKKK</sequence>
<reference evidence="2" key="1">
    <citation type="journal article" date="2021" name="PeerJ">
        <title>Extensive microbial diversity within the chicken gut microbiome revealed by metagenomics and culture.</title>
        <authorList>
            <person name="Gilroy R."/>
            <person name="Ravi A."/>
            <person name="Getino M."/>
            <person name="Pursley I."/>
            <person name="Horton D.L."/>
            <person name="Alikhan N.F."/>
            <person name="Baker D."/>
            <person name="Gharbi K."/>
            <person name="Hall N."/>
            <person name="Watson M."/>
            <person name="Adriaenssens E.M."/>
            <person name="Foster-Nyarko E."/>
            <person name="Jarju S."/>
            <person name="Secka A."/>
            <person name="Antonio M."/>
            <person name="Oren A."/>
            <person name="Chaudhuri R.R."/>
            <person name="La Ragione R."/>
            <person name="Hildebrand F."/>
            <person name="Pallen M.J."/>
        </authorList>
    </citation>
    <scope>NUCLEOTIDE SEQUENCE</scope>
    <source>
        <strain evidence="2">CHK179-28034</strain>
    </source>
</reference>
<dbReference type="AlphaFoldDB" id="A0A9D2EMB7"/>
<evidence type="ECO:0000313" key="2">
    <source>
        <dbReference type="EMBL" id="HIZ39961.1"/>
    </source>
</evidence>